<dbReference type="Proteomes" id="UP000324222">
    <property type="component" value="Unassembled WGS sequence"/>
</dbReference>
<evidence type="ECO:0000313" key="2">
    <source>
        <dbReference type="EMBL" id="MPC78379.1"/>
    </source>
</evidence>
<dbReference type="EMBL" id="VSRR010048265">
    <property type="protein sequence ID" value="MPC78379.1"/>
    <property type="molecule type" value="Genomic_DNA"/>
</dbReference>
<comment type="caution">
    <text evidence="2">The sequence shown here is derived from an EMBL/GenBank/DDBJ whole genome shotgun (WGS) entry which is preliminary data.</text>
</comment>
<sequence length="133" mass="15069">MTAAARARHQDDLYHRGMSPAQSSHTHYDSRAYLARVTQSGKVDVTNASSFTYDSLGRGPYLLGLPPQDYKDLRFKQQPHRTWTARPRPDYDDDTTTRDPAIPENPEGLKDPSLLVGPWEEKPTVRVTNAVFK</sequence>
<dbReference type="AlphaFoldDB" id="A0A5B7I917"/>
<organism evidence="2 3">
    <name type="scientific">Portunus trituberculatus</name>
    <name type="common">Swimming crab</name>
    <name type="synonym">Neptunus trituberculatus</name>
    <dbReference type="NCBI Taxonomy" id="210409"/>
    <lineage>
        <taxon>Eukaryota</taxon>
        <taxon>Metazoa</taxon>
        <taxon>Ecdysozoa</taxon>
        <taxon>Arthropoda</taxon>
        <taxon>Crustacea</taxon>
        <taxon>Multicrustacea</taxon>
        <taxon>Malacostraca</taxon>
        <taxon>Eumalacostraca</taxon>
        <taxon>Eucarida</taxon>
        <taxon>Decapoda</taxon>
        <taxon>Pleocyemata</taxon>
        <taxon>Brachyura</taxon>
        <taxon>Eubrachyura</taxon>
        <taxon>Portunoidea</taxon>
        <taxon>Portunidae</taxon>
        <taxon>Portuninae</taxon>
        <taxon>Portunus</taxon>
    </lineage>
</organism>
<protein>
    <submittedName>
        <fullName evidence="2">Uncharacterized protein</fullName>
    </submittedName>
</protein>
<dbReference type="OrthoDB" id="190835at2759"/>
<evidence type="ECO:0000256" key="1">
    <source>
        <dbReference type="SAM" id="MobiDB-lite"/>
    </source>
</evidence>
<name>A0A5B7I917_PORTR</name>
<keyword evidence="3" id="KW-1185">Reference proteome</keyword>
<feature type="region of interest" description="Disordered" evidence="1">
    <location>
        <begin position="76"/>
        <end position="116"/>
    </location>
</feature>
<gene>
    <name evidence="2" type="ORF">E2C01_072864</name>
</gene>
<accession>A0A5B7I917</accession>
<feature type="region of interest" description="Disordered" evidence="1">
    <location>
        <begin position="1"/>
        <end position="27"/>
    </location>
</feature>
<evidence type="ECO:0000313" key="3">
    <source>
        <dbReference type="Proteomes" id="UP000324222"/>
    </source>
</evidence>
<reference evidence="2 3" key="1">
    <citation type="submission" date="2019-05" db="EMBL/GenBank/DDBJ databases">
        <title>Another draft genome of Portunus trituberculatus and its Hox gene families provides insights of decapod evolution.</title>
        <authorList>
            <person name="Jeong J.-H."/>
            <person name="Song I."/>
            <person name="Kim S."/>
            <person name="Choi T."/>
            <person name="Kim D."/>
            <person name="Ryu S."/>
            <person name="Kim W."/>
        </authorList>
    </citation>
    <scope>NUCLEOTIDE SEQUENCE [LARGE SCALE GENOMIC DNA]</scope>
    <source>
        <tissue evidence="2">Muscle</tissue>
    </source>
</reference>
<proteinExistence type="predicted"/>